<dbReference type="WBParaSite" id="BPAG_0000237501-mRNA-1">
    <property type="protein sequence ID" value="BPAG_0000237501-mRNA-1"/>
    <property type="gene ID" value="BPAG_0000237501"/>
</dbReference>
<proteinExistence type="predicted"/>
<reference evidence="1 2" key="2">
    <citation type="submission" date="2018-11" db="EMBL/GenBank/DDBJ databases">
        <authorList>
            <consortium name="Pathogen Informatics"/>
        </authorList>
    </citation>
    <scope>NUCLEOTIDE SEQUENCE [LARGE SCALE GENOMIC DNA]</scope>
</reference>
<dbReference type="AlphaFoldDB" id="A0A0N4T2E6"/>
<organism evidence="3">
    <name type="scientific">Brugia pahangi</name>
    <name type="common">Filarial nematode worm</name>
    <dbReference type="NCBI Taxonomy" id="6280"/>
    <lineage>
        <taxon>Eukaryota</taxon>
        <taxon>Metazoa</taxon>
        <taxon>Ecdysozoa</taxon>
        <taxon>Nematoda</taxon>
        <taxon>Chromadorea</taxon>
        <taxon>Rhabditida</taxon>
        <taxon>Spirurina</taxon>
        <taxon>Spiruromorpha</taxon>
        <taxon>Filarioidea</taxon>
        <taxon>Onchocercidae</taxon>
        <taxon>Brugia</taxon>
    </lineage>
</organism>
<sequence>MDSFFFADVADTSPNVLELSALLDKQNKMLSALLGELETCKSELLILRNGNSQQINSNDTKNKVNFNGIQSLPILCIWF</sequence>
<keyword evidence="2" id="KW-1185">Reference proteome</keyword>
<accession>A0A0N4T2E6</accession>
<dbReference type="Proteomes" id="UP000278627">
    <property type="component" value="Unassembled WGS sequence"/>
</dbReference>
<protein>
    <submittedName>
        <fullName evidence="1 3">Uncharacterized protein</fullName>
    </submittedName>
</protein>
<reference evidence="3" key="1">
    <citation type="submission" date="2017-02" db="UniProtKB">
        <authorList>
            <consortium name="WormBaseParasite"/>
        </authorList>
    </citation>
    <scope>IDENTIFICATION</scope>
</reference>
<evidence type="ECO:0000313" key="3">
    <source>
        <dbReference type="WBParaSite" id="BPAG_0000237501-mRNA-1"/>
    </source>
</evidence>
<evidence type="ECO:0000313" key="1">
    <source>
        <dbReference type="EMBL" id="VDN83531.1"/>
    </source>
</evidence>
<evidence type="ECO:0000313" key="2">
    <source>
        <dbReference type="Proteomes" id="UP000278627"/>
    </source>
</evidence>
<gene>
    <name evidence="1" type="ORF">BPAG_LOCUS2345</name>
</gene>
<name>A0A0N4T2E6_BRUPA</name>
<dbReference type="EMBL" id="UZAD01000323">
    <property type="protein sequence ID" value="VDN83531.1"/>
    <property type="molecule type" value="Genomic_DNA"/>
</dbReference>